<sequence length="157" mass="17420">MGIIPIMGCCPFFSNQSTENITLPLNPQFQFVPILSVDVTTTEDDERVRIDSMINSRISTFNAGSVYTSRLTFRIIRTGGVEIVETDWHMIDIAKPVGSGSVFRQNQNLTWTDTPPGPDTYTYTLQVRRGTGVFEGNIESVIVGVRSIDAIVFPPSE</sequence>
<keyword evidence="2" id="KW-1185">Reference proteome</keyword>
<dbReference type="RefSeq" id="WP_122900165.1">
    <property type="nucleotide sequence ID" value="NZ_RHIB01000003.1"/>
</dbReference>
<dbReference type="AlphaFoldDB" id="A0A3M7TQF6"/>
<organism evidence="1 2">
    <name type="scientific">Alteribacter keqinensis</name>
    <dbReference type="NCBI Taxonomy" id="2483800"/>
    <lineage>
        <taxon>Bacteria</taxon>
        <taxon>Bacillati</taxon>
        <taxon>Bacillota</taxon>
        <taxon>Bacilli</taxon>
        <taxon>Bacillales</taxon>
        <taxon>Bacillaceae</taxon>
        <taxon>Alteribacter</taxon>
    </lineage>
</organism>
<evidence type="ECO:0000313" key="1">
    <source>
        <dbReference type="EMBL" id="RNA66580.1"/>
    </source>
</evidence>
<dbReference type="EMBL" id="RHIB01000003">
    <property type="protein sequence ID" value="RNA66580.1"/>
    <property type="molecule type" value="Genomic_DNA"/>
</dbReference>
<evidence type="ECO:0000313" key="2">
    <source>
        <dbReference type="Proteomes" id="UP000278746"/>
    </source>
</evidence>
<reference evidence="1 2" key="1">
    <citation type="submission" date="2018-10" db="EMBL/GenBank/DDBJ databases">
        <title>Bacillus Keqinensis sp. nov., a moderately halophilic bacterium isolated from a saline-alkaline lake.</title>
        <authorList>
            <person name="Wang H."/>
        </authorList>
    </citation>
    <scope>NUCLEOTIDE SEQUENCE [LARGE SCALE GENOMIC DNA]</scope>
    <source>
        <strain evidence="1 2">KQ-3</strain>
    </source>
</reference>
<accession>A0A3M7TQF6</accession>
<dbReference type="Proteomes" id="UP000278746">
    <property type="component" value="Unassembled WGS sequence"/>
</dbReference>
<protein>
    <submittedName>
        <fullName evidence="1">Uncharacterized protein</fullName>
    </submittedName>
</protein>
<name>A0A3M7TQF6_9BACI</name>
<gene>
    <name evidence="1" type="ORF">EBO34_15275</name>
</gene>
<comment type="caution">
    <text evidence="1">The sequence shown here is derived from an EMBL/GenBank/DDBJ whole genome shotgun (WGS) entry which is preliminary data.</text>
</comment>
<proteinExistence type="predicted"/>